<comment type="caution">
    <text evidence="1">The sequence shown here is derived from an EMBL/GenBank/DDBJ whole genome shotgun (WGS) entry which is preliminary data.</text>
</comment>
<protein>
    <submittedName>
        <fullName evidence="1">Uncharacterized protein</fullName>
    </submittedName>
</protein>
<sequence>MKKTFIPLGVFVLLLYLLHCTPELALRTHLALIGYPGKAFTTDFEVDDLHVDAERLAADNTAIYIVNSPPIERTTQGDLRIFSVTKHFGFFYSASFYGDT</sequence>
<dbReference type="EMBL" id="JAFBCV010000001">
    <property type="protein sequence ID" value="MBM7837239.1"/>
    <property type="molecule type" value="Genomic_DNA"/>
</dbReference>
<dbReference type="Proteomes" id="UP001179280">
    <property type="component" value="Unassembled WGS sequence"/>
</dbReference>
<dbReference type="RefSeq" id="WP_204464132.1">
    <property type="nucleotide sequence ID" value="NZ_JAFBCV010000001.1"/>
</dbReference>
<organism evidence="1 2">
    <name type="scientific">Shouchella xiaoxiensis</name>
    <dbReference type="NCBI Taxonomy" id="766895"/>
    <lineage>
        <taxon>Bacteria</taxon>
        <taxon>Bacillati</taxon>
        <taxon>Bacillota</taxon>
        <taxon>Bacilli</taxon>
        <taxon>Bacillales</taxon>
        <taxon>Bacillaceae</taxon>
        <taxon>Shouchella</taxon>
    </lineage>
</organism>
<evidence type="ECO:0000313" key="2">
    <source>
        <dbReference type="Proteomes" id="UP001179280"/>
    </source>
</evidence>
<name>A0ABS2SNZ1_9BACI</name>
<keyword evidence="2" id="KW-1185">Reference proteome</keyword>
<accession>A0ABS2SNZ1</accession>
<gene>
    <name evidence="1" type="ORF">JOC54_000470</name>
</gene>
<reference evidence="1" key="1">
    <citation type="submission" date="2021-01" db="EMBL/GenBank/DDBJ databases">
        <title>Genomic Encyclopedia of Type Strains, Phase IV (KMG-IV): sequencing the most valuable type-strain genomes for metagenomic binning, comparative biology and taxonomic classification.</title>
        <authorList>
            <person name="Goeker M."/>
        </authorList>
    </citation>
    <scope>NUCLEOTIDE SEQUENCE</scope>
    <source>
        <strain evidence="1">DSM 21943</strain>
    </source>
</reference>
<evidence type="ECO:0000313" key="1">
    <source>
        <dbReference type="EMBL" id="MBM7837239.1"/>
    </source>
</evidence>
<proteinExistence type="predicted"/>